<dbReference type="PROSITE" id="PS00012">
    <property type="entry name" value="PHOSPHOPANTETHEINE"/>
    <property type="match status" value="2"/>
</dbReference>
<feature type="region of interest" description="Disordered" evidence="6">
    <location>
        <begin position="151"/>
        <end position="179"/>
    </location>
</feature>
<comment type="caution">
    <text evidence="8">The sequence shown here is derived from an EMBL/GenBank/DDBJ whole genome shotgun (WGS) entry which is preliminary data.</text>
</comment>
<dbReference type="SUPFAM" id="SSF47336">
    <property type="entry name" value="ACP-like"/>
    <property type="match status" value="2"/>
</dbReference>
<gene>
    <name evidence="8" type="ORF">BA70_09625</name>
</gene>
<dbReference type="InterPro" id="IPR045851">
    <property type="entry name" value="AMP-bd_C_sf"/>
</dbReference>
<dbReference type="InterPro" id="IPR036736">
    <property type="entry name" value="ACP-like_sf"/>
</dbReference>
<dbReference type="NCBIfam" id="TIGR01733">
    <property type="entry name" value="AA-adenyl-dom"/>
    <property type="match status" value="1"/>
</dbReference>
<dbReference type="GO" id="GO:0017000">
    <property type="term" value="P:antibiotic biosynthetic process"/>
    <property type="evidence" value="ECO:0007669"/>
    <property type="project" value="UniProtKB-KW"/>
</dbReference>
<dbReference type="FunFam" id="2.30.38.10:FF:000001">
    <property type="entry name" value="Non-ribosomal peptide synthetase PvdI"/>
    <property type="match status" value="1"/>
</dbReference>
<dbReference type="InterPro" id="IPR001031">
    <property type="entry name" value="Thioesterase"/>
</dbReference>
<dbReference type="SUPFAM" id="SSF51735">
    <property type="entry name" value="NAD(P)-binding Rossmann-fold domains"/>
    <property type="match status" value="2"/>
</dbReference>
<dbReference type="FunFam" id="1.10.1200.10:FF:000005">
    <property type="entry name" value="Nonribosomal peptide synthetase 1"/>
    <property type="match status" value="1"/>
</dbReference>
<accession>A0A081L7S5</accession>
<dbReference type="Gene3D" id="3.40.50.12780">
    <property type="entry name" value="N-terminal domain of ligase-like"/>
    <property type="match status" value="1"/>
</dbReference>
<comment type="similarity">
    <text evidence="2">Belongs to the ATP-dependent AMP-binding enzyme family.</text>
</comment>
<evidence type="ECO:0000256" key="3">
    <source>
        <dbReference type="ARBA" id="ARBA00022450"/>
    </source>
</evidence>
<dbReference type="CDD" id="cd12117">
    <property type="entry name" value="A_NRPS_Srf_like"/>
    <property type="match status" value="1"/>
</dbReference>
<dbReference type="InterPro" id="IPR057326">
    <property type="entry name" value="KR_dom"/>
</dbReference>
<dbReference type="Gene3D" id="3.40.50.720">
    <property type="entry name" value="NAD(P)-binding Rossmann-like Domain"/>
    <property type="match status" value="1"/>
</dbReference>
<dbReference type="OrthoDB" id="9765680at2"/>
<dbReference type="Pfam" id="PF13193">
    <property type="entry name" value="AMP-binding_C"/>
    <property type="match status" value="1"/>
</dbReference>
<dbReference type="PROSITE" id="PS50075">
    <property type="entry name" value="CARRIER"/>
    <property type="match status" value="2"/>
</dbReference>
<dbReference type="Pfam" id="PF00501">
    <property type="entry name" value="AMP-binding"/>
    <property type="match status" value="2"/>
</dbReference>
<dbReference type="InterPro" id="IPR009081">
    <property type="entry name" value="PP-bd_ACP"/>
</dbReference>
<evidence type="ECO:0000259" key="7">
    <source>
        <dbReference type="PROSITE" id="PS50075"/>
    </source>
</evidence>
<dbReference type="FunFam" id="3.40.50.12780:FF:000012">
    <property type="entry name" value="Non-ribosomal peptide synthetase"/>
    <property type="match status" value="1"/>
</dbReference>
<dbReference type="InterPro" id="IPR036291">
    <property type="entry name" value="NAD(P)-bd_dom_sf"/>
</dbReference>
<proteinExistence type="inferred from homology"/>
<dbReference type="InterPro" id="IPR042099">
    <property type="entry name" value="ANL_N_sf"/>
</dbReference>
<dbReference type="GO" id="GO:0031177">
    <property type="term" value="F:phosphopantetheine binding"/>
    <property type="evidence" value="ECO:0007669"/>
    <property type="project" value="TreeGrafter"/>
</dbReference>
<dbReference type="InterPro" id="IPR013968">
    <property type="entry name" value="PKS_KR"/>
</dbReference>
<dbReference type="InterPro" id="IPR000873">
    <property type="entry name" value="AMP-dep_synth/lig_dom"/>
</dbReference>
<dbReference type="PANTHER" id="PTHR45527">
    <property type="entry name" value="NONRIBOSOMAL PEPTIDE SYNTHETASE"/>
    <property type="match status" value="1"/>
</dbReference>
<dbReference type="Gene3D" id="2.30.38.10">
    <property type="entry name" value="Luciferase, Domain 3"/>
    <property type="match status" value="1"/>
</dbReference>
<comment type="cofactor">
    <cofactor evidence="1">
        <name>pantetheine 4'-phosphate</name>
        <dbReference type="ChEBI" id="CHEBI:47942"/>
    </cofactor>
</comment>
<organism evidence="8 9">
    <name type="scientific">Bacillus zhangzhouensis</name>
    <dbReference type="NCBI Taxonomy" id="1178540"/>
    <lineage>
        <taxon>Bacteria</taxon>
        <taxon>Bacillati</taxon>
        <taxon>Bacillota</taxon>
        <taxon>Bacilli</taxon>
        <taxon>Bacillales</taxon>
        <taxon>Bacillaceae</taxon>
        <taxon>Bacillus</taxon>
    </lineage>
</organism>
<dbReference type="EMBL" id="JOTP01000026">
    <property type="protein sequence ID" value="KEP25301.1"/>
    <property type="molecule type" value="Genomic_DNA"/>
</dbReference>
<sequence length="2732" mass="306910">MLVSRRKGNTANHIVRINGKRIDLKAVERVIMLHFPLEECVLIPKKNQEGGLSLVLFAQAKDPSLTREDLMNGLLHSYEVPSALVLLPSLPKTESGAVDTEALLSIDVLDQEELRKIEERIKDIDGVEEAAAFIESQTERQTPYHLDDLFPDRQRTQGNESISKVEASQTKQSSAHEKPPALVYGGDVIEKPGTPVTLTEVLIRAAFMSPDHGVTYIKKGGHAVTQTYPELLTDAERVLSGLRAAGLTNGDQVLLQLKDHHDFITVFWGCILGGIIPTPVSVPPVYDEMNQGVNKLKGVFQLQNEPFIITNEASAEDIAGLREAFESKAIPILTIETLLACEPDEQHYEPEPDEPVLQLLSSGSTGVPKCIRHNHQSILSRIISFEQANGFTYEDVSLNWMPLDHVGGIVMFHVHDVYLGCQQISPSIDQFIERPMVWLDWVETYGVTRTWAPNFAFAMMNEYEDEIRKGGWDLSTLTYIMNAAEAVVPKVTQRFMHIMGQHGLSRHAMVPAYGMSETSSAIVQSKEFMRQDDQDGQLTIDQTSLTSEIQYVTHDHPHKMTFTEVGAPIPSVWIRIVDEHHQVLPEDQVGRLQVKSPTIMMGYYQNEEANQEVFAENGWFHTGDLGFIHEGRLVLTGREKDIIVINGANYLNYEIEAVVEEVDGVEVTFAAAYGIYNPESSNDTLTVFFVSQKDSIEDQITMIQQIREAIIRKIGIEPDHIIPVKKDQFPKTESGKIQRAQLGAALKDGAFRDIERALDLASENEQTLPDWFFKRIWAKEHTGPSLPASTDHVLVFEDEKGLYQSLYAQFEQTNQPYVSVKKGYEFLRLSKGMYQMNPRIKGDYVRLVAALEADELKTGRMLHLWNVSDKEKIVDPAQFKELHESTSQSILYLYQALRQENQEPIRLAVVTKGGQFVKPQDDLHVEKTALVGLLKTIPQEWEGAEVAHIDIEAENVDQDAKRIAEELSAIHMKAEVAYRQGHRLVPKLEKVDMIEAPQTEGFLEYEGLYLLTGGLGGIGFELSKQMLQFGLKLVLIGRTPLEEDGEKEKAFTQLKGLGDVIYVQADVTHLSDVEQAIYEAEKHFGQSIRGALHLAGAGNVSEHFQHADKYTLAHTSEEDFIKELSGKADGAWVLQEAFKHNPTVPLVFFGSVNGFFGGTTFGAYSAANSFLDGLAHALTFQEGRRAISLNFSMWDNLGLSKGHTGAALTVRKGFQLIGKKQGLHSLCLGVRLNEAHLFIGLDGANPEIAGHLQPASMPRFKKKLYYTVQPGKEVNLDDITGVTVGDWDIREVPDIPKKQDGSIDHEALKLNHYQNVHQIEKQLPETKTEQVLAAIWEDILEVDRVYKEDQFFDLGGHSLKATQTISRINHEFSIKAPLKILFESKHLAHLAQMVEDIKGAPAVQEAKIPKLEKQTTYELSHAQQRIWFLSTLEKSHHYNILGAWKLTGRLHIQALTKAIGHLTKRHEALRATFKSLGGKPVQLIREDLPPSVTVANFSLFNEKTRARRLEQLIQQEANRIYDLERGPLAQWTIVDMGKEEYYLLCAQHHIISDAWSLSLLIQELEVVYDALLAEKTPQLPALEIEWTDYVHWENEQLKHHQADQTYWLDTLQGELPVLELPFDRPRPPVQTFNGATEQIVLDEPLIRRLQALSKQQGTTLFMTMLSAYYVLLHKLSGQTDVIIGSPIAGRDVEQSEKLVGMFVNTLALRQDVSKVDTFADLMKNVKEMTLKAFEHQHYPFDKLVDDLSMDRDLSRSPIFQVAMGYVTDSLEVNLKGLTSEHVMVHHTVSKFDLTLHVFEQEDQLSIHVEYNTDLFDQETIHRYMNYYLHLLDGMTAQPERTFSDYCLMDKAEQEAMIIGKNQTDTSYPRRTLQELFEEQVQRDPHRIALSYMEEHMTYQALDEKATQLAAYLQSKGIGPGSLVPMLFDRSFEMIVSVLGIVKSGAAYVPMSPEYPDARIRLIVSDTQSDVILAQSHLADRLEGLAGTIVEMDKPLPKTEAVYQREKSIIGEDQLAYVNYTSGSTGTPKGVMLPHAGVVRLVKETNYIELGSEDKMLQLSNYAFDAFTFELWGMLLNGGQLILIPKYAALNMDELTQLIKTHQVTANCLPTALFNRLIEHDPKSVAGYRTLLVGGEAMSSEHARKALPYMEGVLINAYGPTENTTLATTHQVTHVPEDARSVPIGVPVANSTVVILDEYFKPVPAGVKGEIYIGGTGLAKGYLHDPERTQERFIDNPFPALKGDKLYRSGDLGKWRSDGSIEYLGRKDNLVKIRGYRIECGEIETALLKHPQVKECTVIAKTYGSSKRLAAYLVTDGENPVPGWKAFLQESLPSYMIPSYFIAMDAIPVTTNGKVDQKALPEPTEMVSSSHEDDKPATETEQLIVSAFMEVLGVKQVGVHDSFFDLGGDSIMSIQAVAKLKEKGVRVDPKWIFMHPAPAQLAAYLDTLPETGEHVEREPKDYVIELKKGDPAEPSIFFAPPAGGTVMGYIDVAKLMTHQGAVYALQSPGLYEDEEPQFLHYTELVTIFIEAIETFYRPGIDYLAGHSMGGHLAYGMNQRLCHAGKAPKGLIILDTVPVLRDEADQALHADMNEEEVKMLALVLGMGNLVGIQPEAIQGLSFQEVKQKILKEAEKDEVVHQFMNDHYLDKYLQMQTHNTIMSQAIELEKEPFPVPFYIVQSSDHATDFQKKFADWEAYTKEMCTYYQIKGDHVTMMKRPQADELAQILQTIIKG</sequence>
<evidence type="ECO:0000256" key="4">
    <source>
        <dbReference type="ARBA" id="ARBA00022553"/>
    </source>
</evidence>
<feature type="compositionally biased region" description="Polar residues" evidence="6">
    <location>
        <begin position="156"/>
        <end position="173"/>
    </location>
</feature>
<dbReference type="FunFam" id="3.40.50.980:FF:000001">
    <property type="entry name" value="Non-ribosomal peptide synthetase"/>
    <property type="match status" value="1"/>
</dbReference>
<dbReference type="Gene3D" id="3.30.559.30">
    <property type="entry name" value="Nonribosomal peptide synthetase, condensation domain"/>
    <property type="match status" value="1"/>
</dbReference>
<evidence type="ECO:0000313" key="9">
    <source>
        <dbReference type="Proteomes" id="UP000028091"/>
    </source>
</evidence>
<dbReference type="InterPro" id="IPR006162">
    <property type="entry name" value="Ppantetheine_attach_site"/>
</dbReference>
<keyword evidence="5" id="KW-0045">Antibiotic biosynthesis</keyword>
<dbReference type="InterPro" id="IPR049490">
    <property type="entry name" value="C883_1060-like_KR_N"/>
</dbReference>
<keyword evidence="4" id="KW-0597">Phosphoprotein</keyword>
<dbReference type="CDD" id="cd19531">
    <property type="entry name" value="LCL_NRPS-like"/>
    <property type="match status" value="1"/>
</dbReference>
<dbReference type="InterPro" id="IPR001242">
    <property type="entry name" value="Condensation_dom"/>
</dbReference>
<dbReference type="Gene3D" id="3.30.559.10">
    <property type="entry name" value="Chloramphenicol acetyltransferase-like domain"/>
    <property type="match status" value="1"/>
</dbReference>
<dbReference type="SUPFAM" id="SSF53474">
    <property type="entry name" value="alpha/beta-Hydrolases"/>
    <property type="match status" value="1"/>
</dbReference>
<dbReference type="eggNOG" id="COG1020">
    <property type="taxonomic scope" value="Bacteria"/>
</dbReference>
<dbReference type="Gene3D" id="3.30.300.30">
    <property type="match status" value="3"/>
</dbReference>
<dbReference type="InterPro" id="IPR020845">
    <property type="entry name" value="AMP-binding_CS"/>
</dbReference>
<dbReference type="GO" id="GO:0003824">
    <property type="term" value="F:catalytic activity"/>
    <property type="evidence" value="ECO:0007669"/>
    <property type="project" value="InterPro"/>
</dbReference>
<name>A0A081L7S5_9BACI</name>
<keyword evidence="3" id="KW-0596">Phosphopantetheine</keyword>
<evidence type="ECO:0000256" key="6">
    <source>
        <dbReference type="SAM" id="MobiDB-lite"/>
    </source>
</evidence>
<dbReference type="SUPFAM" id="SSF56801">
    <property type="entry name" value="Acetyl-CoA synthetase-like"/>
    <property type="match status" value="3"/>
</dbReference>
<feature type="domain" description="Carrier" evidence="7">
    <location>
        <begin position="1323"/>
        <end position="1398"/>
    </location>
</feature>
<dbReference type="Gene3D" id="3.40.50.980">
    <property type="match status" value="2"/>
</dbReference>
<dbReference type="Proteomes" id="UP000028091">
    <property type="component" value="Unassembled WGS sequence"/>
</dbReference>
<dbReference type="InterPro" id="IPR010071">
    <property type="entry name" value="AA_adenyl_dom"/>
</dbReference>
<dbReference type="PANTHER" id="PTHR45527:SF1">
    <property type="entry name" value="FATTY ACID SYNTHASE"/>
    <property type="match status" value="1"/>
</dbReference>
<evidence type="ECO:0000256" key="1">
    <source>
        <dbReference type="ARBA" id="ARBA00001957"/>
    </source>
</evidence>
<dbReference type="GO" id="GO:0044550">
    <property type="term" value="P:secondary metabolite biosynthetic process"/>
    <property type="evidence" value="ECO:0007669"/>
    <property type="project" value="TreeGrafter"/>
</dbReference>
<dbReference type="Gene3D" id="1.10.1200.10">
    <property type="entry name" value="ACP-like"/>
    <property type="match status" value="2"/>
</dbReference>
<evidence type="ECO:0000256" key="2">
    <source>
        <dbReference type="ARBA" id="ARBA00006432"/>
    </source>
</evidence>
<reference evidence="8 9" key="1">
    <citation type="submission" date="2012-09" db="EMBL/GenBank/DDBJ databases">
        <title>Genome Sequence of Bacillus sp. DW5-4.</title>
        <authorList>
            <person name="Lai Q."/>
            <person name="Liu Y."/>
            <person name="Shao Z."/>
        </authorList>
    </citation>
    <scope>NUCLEOTIDE SEQUENCE [LARGE SCALE GENOMIC DNA]</scope>
    <source>
        <strain evidence="8 9">DW5-4</strain>
    </source>
</reference>
<dbReference type="RefSeq" id="WP_034324255.1">
    <property type="nucleotide sequence ID" value="NZ_JOTP01000026.1"/>
</dbReference>
<feature type="domain" description="Carrier" evidence="7">
    <location>
        <begin position="2374"/>
        <end position="2448"/>
    </location>
</feature>
<protein>
    <submittedName>
        <fullName evidence="8">Peptide synthetase</fullName>
    </submittedName>
</protein>
<dbReference type="InterPro" id="IPR025110">
    <property type="entry name" value="AMP-bd_C"/>
</dbReference>
<dbReference type="GO" id="GO:0043041">
    <property type="term" value="P:amino acid activation for nonribosomal peptide biosynthetic process"/>
    <property type="evidence" value="ECO:0007669"/>
    <property type="project" value="TreeGrafter"/>
</dbReference>
<dbReference type="Pfam" id="PF00668">
    <property type="entry name" value="Condensation"/>
    <property type="match status" value="1"/>
</dbReference>
<dbReference type="GO" id="GO:0008610">
    <property type="term" value="P:lipid biosynthetic process"/>
    <property type="evidence" value="ECO:0007669"/>
    <property type="project" value="UniProtKB-ARBA"/>
</dbReference>
<dbReference type="GO" id="GO:0005737">
    <property type="term" value="C:cytoplasm"/>
    <property type="evidence" value="ECO:0007669"/>
    <property type="project" value="TreeGrafter"/>
</dbReference>
<dbReference type="Pfam" id="PF21394">
    <property type="entry name" value="Beta-ketacyl_N"/>
    <property type="match status" value="1"/>
</dbReference>
<keyword evidence="9" id="KW-1185">Reference proteome</keyword>
<dbReference type="InterPro" id="IPR029058">
    <property type="entry name" value="AB_hydrolase_fold"/>
</dbReference>
<dbReference type="Pfam" id="PF00975">
    <property type="entry name" value="Thioesterase"/>
    <property type="match status" value="1"/>
</dbReference>
<dbReference type="Pfam" id="PF08659">
    <property type="entry name" value="KR"/>
    <property type="match status" value="1"/>
</dbReference>
<dbReference type="Pfam" id="PF00550">
    <property type="entry name" value="PP-binding"/>
    <property type="match status" value="2"/>
</dbReference>
<dbReference type="SUPFAM" id="SSF52777">
    <property type="entry name" value="CoA-dependent acyltransferases"/>
    <property type="match status" value="2"/>
</dbReference>
<evidence type="ECO:0000313" key="8">
    <source>
        <dbReference type="EMBL" id="KEP25301.1"/>
    </source>
</evidence>
<dbReference type="InterPro" id="IPR023213">
    <property type="entry name" value="CAT-like_dom_sf"/>
</dbReference>
<dbReference type="PROSITE" id="PS00455">
    <property type="entry name" value="AMP_BINDING"/>
    <property type="match status" value="1"/>
</dbReference>
<dbReference type="SMART" id="SM00822">
    <property type="entry name" value="PKS_KR"/>
    <property type="match status" value="1"/>
</dbReference>
<evidence type="ECO:0000256" key="5">
    <source>
        <dbReference type="ARBA" id="ARBA00023194"/>
    </source>
</evidence>
<dbReference type="Gene3D" id="3.40.50.1820">
    <property type="entry name" value="alpha/beta hydrolase"/>
    <property type="match status" value="1"/>
</dbReference>